<sequence>MEDISSMWKYCIFTLFAIGVLVLLYRFFYIIDGFDSDPLAGRTPCDPTCSGFGHSKVSGRPCCHDSVGQVNPTSQADCPNGTTFDSTAKQCLVCTTLENGKTECHSAGAYDAKPNFTQGSIDKDTVKTDVLKNPATTVYSDWATDSKTNSYITHPGADSSFLDSQYRDNNIKSISESDGDKPYDTIEVDYDNLINERNFSYDYDDDDTSEEAYSKLKNNRFSAQELIDLARKRAAYRDSRIYGRYMERPSEISYYDNDLNDYDDTEGFAARL</sequence>
<keyword evidence="1" id="KW-0812">Transmembrane</keyword>
<dbReference type="EMBL" id="MN740728">
    <property type="protein sequence ID" value="QHS81011.1"/>
    <property type="molecule type" value="Genomic_DNA"/>
</dbReference>
<organism evidence="2">
    <name type="scientific">viral metagenome</name>
    <dbReference type="NCBI Taxonomy" id="1070528"/>
    <lineage>
        <taxon>unclassified sequences</taxon>
        <taxon>metagenomes</taxon>
        <taxon>organismal metagenomes</taxon>
    </lineage>
</organism>
<name>A0A6C0ANS6_9ZZZZ</name>
<feature type="transmembrane region" description="Helical" evidence="1">
    <location>
        <begin position="7"/>
        <end position="28"/>
    </location>
</feature>
<evidence type="ECO:0000313" key="2">
    <source>
        <dbReference type="EMBL" id="QHS81011.1"/>
    </source>
</evidence>
<keyword evidence="1" id="KW-1133">Transmembrane helix</keyword>
<keyword evidence="1" id="KW-0472">Membrane</keyword>
<proteinExistence type="predicted"/>
<accession>A0A6C0ANS6</accession>
<protein>
    <submittedName>
        <fullName evidence="2">Uncharacterized protein</fullName>
    </submittedName>
</protein>
<evidence type="ECO:0000256" key="1">
    <source>
        <dbReference type="SAM" id="Phobius"/>
    </source>
</evidence>
<dbReference type="AlphaFoldDB" id="A0A6C0ANS6"/>
<reference evidence="2" key="1">
    <citation type="journal article" date="2020" name="Nature">
        <title>Giant virus diversity and host interactions through global metagenomics.</title>
        <authorList>
            <person name="Schulz F."/>
            <person name="Roux S."/>
            <person name="Paez-Espino D."/>
            <person name="Jungbluth S."/>
            <person name="Walsh D.A."/>
            <person name="Denef V.J."/>
            <person name="McMahon K.D."/>
            <person name="Konstantinidis K.T."/>
            <person name="Eloe-Fadrosh E.A."/>
            <person name="Kyrpides N.C."/>
            <person name="Woyke T."/>
        </authorList>
    </citation>
    <scope>NUCLEOTIDE SEQUENCE</scope>
    <source>
        <strain evidence="2">GVMAG-S-1101161-73</strain>
    </source>
</reference>